<reference evidence="2" key="1">
    <citation type="submission" date="2020-05" db="EMBL/GenBank/DDBJ databases">
        <title>Phylogenomic resolution of chytrid fungi.</title>
        <authorList>
            <person name="Stajich J.E."/>
            <person name="Amses K."/>
            <person name="Simmons R."/>
            <person name="Seto K."/>
            <person name="Myers J."/>
            <person name="Bonds A."/>
            <person name="Quandt C.A."/>
            <person name="Barry K."/>
            <person name="Liu P."/>
            <person name="Grigoriev I."/>
            <person name="Longcore J.E."/>
            <person name="James T.Y."/>
        </authorList>
    </citation>
    <scope>NUCLEOTIDE SEQUENCE</scope>
    <source>
        <strain evidence="2">JEL0513</strain>
    </source>
</reference>
<dbReference type="Pfam" id="PF13692">
    <property type="entry name" value="Glyco_trans_1_4"/>
    <property type="match status" value="1"/>
</dbReference>
<evidence type="ECO:0000313" key="2">
    <source>
        <dbReference type="EMBL" id="KAJ3120233.1"/>
    </source>
</evidence>
<protein>
    <recommendedName>
        <fullName evidence="4">Glycosyl transferase family 1 domain-containing protein</fullName>
    </recommendedName>
</protein>
<dbReference type="Gene3D" id="3.40.50.2000">
    <property type="entry name" value="Glycogen Phosphorylase B"/>
    <property type="match status" value="1"/>
</dbReference>
<gene>
    <name evidence="2" type="ORF">HK100_012888</name>
</gene>
<dbReference type="AlphaFoldDB" id="A0AAD5SZ44"/>
<dbReference type="Proteomes" id="UP001211907">
    <property type="component" value="Unassembled WGS sequence"/>
</dbReference>
<comment type="caution">
    <text evidence="2">The sequence shown here is derived from an EMBL/GenBank/DDBJ whole genome shotgun (WGS) entry which is preliminary data.</text>
</comment>
<keyword evidence="3" id="KW-1185">Reference proteome</keyword>
<evidence type="ECO:0008006" key="4">
    <source>
        <dbReference type="Google" id="ProtNLM"/>
    </source>
</evidence>
<organism evidence="2 3">
    <name type="scientific">Physocladia obscura</name>
    <dbReference type="NCBI Taxonomy" id="109957"/>
    <lineage>
        <taxon>Eukaryota</taxon>
        <taxon>Fungi</taxon>
        <taxon>Fungi incertae sedis</taxon>
        <taxon>Chytridiomycota</taxon>
        <taxon>Chytridiomycota incertae sedis</taxon>
        <taxon>Chytridiomycetes</taxon>
        <taxon>Chytridiales</taxon>
        <taxon>Chytriomycetaceae</taxon>
        <taxon>Physocladia</taxon>
    </lineage>
</organism>
<evidence type="ECO:0000313" key="3">
    <source>
        <dbReference type="Proteomes" id="UP001211907"/>
    </source>
</evidence>
<dbReference type="EMBL" id="JADGJH010000981">
    <property type="protein sequence ID" value="KAJ3120233.1"/>
    <property type="molecule type" value="Genomic_DNA"/>
</dbReference>
<name>A0AAD5SZ44_9FUNG</name>
<proteinExistence type="predicted"/>
<accession>A0AAD5SZ44</accession>
<keyword evidence="1" id="KW-0472">Membrane</keyword>
<feature type="transmembrane region" description="Helical" evidence="1">
    <location>
        <begin position="7"/>
        <end position="25"/>
    </location>
</feature>
<keyword evidence="1" id="KW-1133">Transmembrane helix</keyword>
<sequence>MRVRRLLMGGVLVVLTLGLVVWWQFDELRGMPQLDKDEKEEEGKGAVRLKPKLQPAGFTVVPLILNNTSSVFSKSQLLELCNTGSGLQITHAWAKGAGLPNANWNNYKPNKSDKLEKSNTDYTGDGPQYYKAGEFLGRCFPVEIASSQAGRSMGHCADYINYILHADARLSTEFGWSVFVRKAQMCPNSTYLHGEYPNKHLLDENVRNVWMPNLEQISHQQMHYFAKMHTILCKTRATCVAINKFLDTGLNGTDLHRPQTIFMSHSSPDTLLDVPPAIVLSQKRDFNAFIHTFGSSGRKSSFAVFDCWEMHPEWPTLILIGNTRPVQFRMRHWSAELKAKGEPRHFKFPKNVRVINDRLDVAHLRALQYQSAVHICPSEQEGYGHYINEARSLGSVVLTTAYPPMNEFVQDGKSGILINHRDPYPEKYQGMSPYFISPVKVDHLQICEAVEKVMAMSIDERMQMGRLARLAYEYDTALMEKNLENFRREANFRLFGDDWENERKRLFV</sequence>
<dbReference type="SUPFAM" id="SSF53756">
    <property type="entry name" value="UDP-Glycosyltransferase/glycogen phosphorylase"/>
    <property type="match status" value="1"/>
</dbReference>
<keyword evidence="1" id="KW-0812">Transmembrane</keyword>
<evidence type="ECO:0000256" key="1">
    <source>
        <dbReference type="SAM" id="Phobius"/>
    </source>
</evidence>